<dbReference type="AlphaFoldDB" id="A0A8H7TWV2"/>
<dbReference type="Proteomes" id="UP000639403">
    <property type="component" value="Unassembled WGS sequence"/>
</dbReference>
<accession>A0A8H7TWV2</accession>
<gene>
    <name evidence="1" type="ORF">IEO21_11123</name>
</gene>
<comment type="caution">
    <text evidence="1">The sequence shown here is derived from an EMBL/GenBank/DDBJ whole genome shotgun (WGS) entry which is preliminary data.</text>
</comment>
<proteinExistence type="predicted"/>
<evidence type="ECO:0000313" key="1">
    <source>
        <dbReference type="EMBL" id="KAF9795050.1"/>
    </source>
</evidence>
<organism evidence="1 2">
    <name type="scientific">Rhodonia placenta</name>
    <dbReference type="NCBI Taxonomy" id="104341"/>
    <lineage>
        <taxon>Eukaryota</taxon>
        <taxon>Fungi</taxon>
        <taxon>Dikarya</taxon>
        <taxon>Basidiomycota</taxon>
        <taxon>Agaricomycotina</taxon>
        <taxon>Agaricomycetes</taxon>
        <taxon>Polyporales</taxon>
        <taxon>Adustoporiaceae</taxon>
        <taxon>Rhodonia</taxon>
    </lineage>
</organism>
<reference evidence="1" key="2">
    <citation type="journal article" name="Front. Microbiol.">
        <title>Degradative Capacity of Two Strains of Rhodonia placenta: From Phenotype to Genotype.</title>
        <authorList>
            <person name="Kolle M."/>
            <person name="Horta M.A.C."/>
            <person name="Nowrousian M."/>
            <person name="Ohm R.A."/>
            <person name="Benz J.P."/>
            <person name="Pilgard A."/>
        </authorList>
    </citation>
    <scope>NUCLEOTIDE SEQUENCE</scope>
    <source>
        <strain evidence="1">FPRL280</strain>
    </source>
</reference>
<reference evidence="1" key="1">
    <citation type="submission" date="2020-11" db="EMBL/GenBank/DDBJ databases">
        <authorList>
            <person name="Koelle M."/>
            <person name="Horta M.A.C."/>
            <person name="Nowrousian M."/>
            <person name="Ohm R.A."/>
            <person name="Benz P."/>
            <person name="Pilgard A."/>
        </authorList>
    </citation>
    <scope>NUCLEOTIDE SEQUENCE</scope>
    <source>
        <strain evidence="1">FPRL280</strain>
    </source>
</reference>
<evidence type="ECO:0000313" key="2">
    <source>
        <dbReference type="Proteomes" id="UP000639403"/>
    </source>
</evidence>
<name>A0A8H7TWV2_9APHY</name>
<protein>
    <submittedName>
        <fullName evidence="1">Uncharacterized protein</fullName>
    </submittedName>
</protein>
<sequence>MSSPRKHHNGYLKGSHMIMQSNSYLATRHSIRRCTPC</sequence>
<dbReference type="EMBL" id="JADOXO010001563">
    <property type="protein sequence ID" value="KAF9795050.1"/>
    <property type="molecule type" value="Genomic_DNA"/>
</dbReference>